<organism evidence="1 2">
    <name type="scientific">[Candida] jaroonii</name>
    <dbReference type="NCBI Taxonomy" id="467808"/>
    <lineage>
        <taxon>Eukaryota</taxon>
        <taxon>Fungi</taxon>
        <taxon>Dikarya</taxon>
        <taxon>Ascomycota</taxon>
        <taxon>Saccharomycotina</taxon>
        <taxon>Pichiomycetes</taxon>
        <taxon>Debaryomycetaceae</taxon>
        <taxon>Yamadazyma</taxon>
    </lineage>
</organism>
<proteinExistence type="predicted"/>
<comment type="caution">
    <text evidence="1">The sequence shown here is derived from an EMBL/GenBank/DDBJ whole genome shotgun (WGS) entry which is preliminary data.</text>
</comment>
<evidence type="ECO:0000313" key="1">
    <source>
        <dbReference type="EMBL" id="CAH6721837.1"/>
    </source>
</evidence>
<protein>
    <submittedName>
        <fullName evidence="1">Uncharacterized protein</fullName>
    </submittedName>
</protein>
<sequence length="1010" mass="113177">MNQYSSQSTISNPLDLINDLLSFENDENNNLIQILGIIRPSKSSQTSITSLVRGLFTKNKNLLKVLNGNLKLFDDSTNGNDDKQVFKSFVNDFILWINDDILLLFEKYSQCLQSSEFVDHDSTYFNKPILHLLNYISFIESSVKLIRNPYVLEQLNKFSSDCKQIVDSYTNYMENSILNNINFNNVQIFGDLHNNNVCSYFKLTQIVERTRSSSLVIKNLKSKPEVELLLLDLNNSISTSQQFNALALIAISGNSRYLMFPPFRINEVSLSYSKTNCQIILKSINFTKSSNLVNEKIVISCPDDDFLANWIKKLSLIFPLDDPESPLNSNFLIKLSESDNNLKMSGLGIDMSSEDIQMEESETKSPEKPAFKELINSPTLKPNEWVAPSISTPDSDSSNDLSSFELVKPQTKVIASHNSSPASSAGSVSSVRDPIIEINNFSSQHDIHVQNIRSGVISESQQIHDRPVSSSAEIETDSVIEDKENFQPSTPLSHHGNHSVPELSSKSKVFQLSTGSAIDISNFGKSHNPSFSVHRGLNEMIQQNERPKSKFFGMFKKPNKTPKIQQADILPDPTFKPTNPKNLRINTDAGIESDSDTIPLSASSVTSGMSTISQDISNYNRSATSLTQHKNASGSAFALPSSTSTYFFKPYKNTANNESASSLHEELDLVIPQELKDVINDDSTIDFYLSPTSPKSMKVSKWKPKYGKWEMLTVNETVFLKLVVNYDLGKSWMLVFKEEFDDKYNEVIDKPILLLDISQDTDITQSSALDVQISSKNCITNQSMLVMIRCFSNELTQTIVSHVKNVKGAISPKKLSHKSSSNSIGNSRQTIASSIMDGGITSKSSTMSSVASSLKNPTVENKKQQPYVSQLTRDFSMVSISSDDINNATILNNPDNTKLLLLNQMTVRLQKKIDNGESFTSPSSWKILSMYSLSVHIISDTFSGNNYYSFTLVNNETNEQDYGWLICEDEKLDRIERIGKAGLLINATDDDLFMIECKGKREFKELYEVF</sequence>
<reference evidence="1" key="1">
    <citation type="submission" date="2022-06" db="EMBL/GenBank/DDBJ databases">
        <authorList>
            <person name="Legras J.-L."/>
            <person name="Devillers H."/>
            <person name="Grondin C."/>
        </authorList>
    </citation>
    <scope>NUCLEOTIDE SEQUENCE</scope>
    <source>
        <strain evidence="1">CLIB 1444</strain>
    </source>
</reference>
<gene>
    <name evidence="1" type="ORF">CLIB1444_07S03576</name>
</gene>
<name>A0ACA9Y9V3_9ASCO</name>
<dbReference type="Proteomes" id="UP001152531">
    <property type="component" value="Unassembled WGS sequence"/>
</dbReference>
<dbReference type="EMBL" id="CALSDN010000007">
    <property type="protein sequence ID" value="CAH6721837.1"/>
    <property type="molecule type" value="Genomic_DNA"/>
</dbReference>
<evidence type="ECO:0000313" key="2">
    <source>
        <dbReference type="Proteomes" id="UP001152531"/>
    </source>
</evidence>
<keyword evidence="2" id="KW-1185">Reference proteome</keyword>
<accession>A0ACA9Y9V3</accession>